<proteinExistence type="predicted"/>
<gene>
    <name evidence="1" type="ordered locus">PC1_2079</name>
</gene>
<dbReference type="EMBL" id="CP001657">
    <property type="protein sequence ID" value="ACT13119.1"/>
    <property type="molecule type" value="Genomic_DNA"/>
</dbReference>
<evidence type="ECO:0000313" key="1">
    <source>
        <dbReference type="EMBL" id="ACT13119.1"/>
    </source>
</evidence>
<sequence length="66" mass="7646">MPLPDYEFDDFLDDESGIFVNGYADGRFDLRITTAEGEFFVCVPEGELQDFMRNFFSGNGLDIFRF</sequence>
<evidence type="ECO:0000313" key="2">
    <source>
        <dbReference type="Proteomes" id="UP000002736"/>
    </source>
</evidence>
<protein>
    <submittedName>
        <fullName evidence="1">Uncharacterized protein</fullName>
    </submittedName>
</protein>
<dbReference type="Proteomes" id="UP000002736">
    <property type="component" value="Chromosome"/>
</dbReference>
<reference evidence="1 2" key="1">
    <citation type="submission" date="2009-07" db="EMBL/GenBank/DDBJ databases">
        <title>Complete sequence of Pectobacterium carotovorum subsp. carotovorum PC1.</title>
        <authorList>
            <consortium name="US DOE Joint Genome Institute"/>
            <person name="Lucas S."/>
            <person name="Copeland A."/>
            <person name="Lapidus A."/>
            <person name="Glavina del Rio T."/>
            <person name="Tice H."/>
            <person name="Bruce D."/>
            <person name="Goodwin L."/>
            <person name="Pitluck S."/>
            <person name="Munk A.C."/>
            <person name="Brettin T."/>
            <person name="Detter J.C."/>
            <person name="Han C."/>
            <person name="Tapia R."/>
            <person name="Larimer F."/>
            <person name="Land M."/>
            <person name="Hauser L."/>
            <person name="Kyrpides N."/>
            <person name="Mikhailova N."/>
            <person name="Balakrishnan V."/>
            <person name="Glasner J."/>
            <person name="Perna N.T."/>
        </authorList>
    </citation>
    <scope>NUCLEOTIDE SEQUENCE [LARGE SCALE GENOMIC DNA]</scope>
    <source>
        <strain evidence="1 2">PC1</strain>
    </source>
</reference>
<dbReference type="KEGG" id="pct:PC1_2079"/>
<dbReference type="STRING" id="561230.PC1_2079"/>
<dbReference type="eggNOG" id="ENOG5031I1V">
    <property type="taxonomic scope" value="Bacteria"/>
</dbReference>
<dbReference type="HOGENOM" id="CLU_2863818_0_0_6"/>
<name>C6DHU6_PECCP</name>
<dbReference type="AlphaFoldDB" id="C6DHU6"/>
<organism evidence="1 2">
    <name type="scientific">Pectobacterium carotovorum subsp. carotovorum (strain PC1)</name>
    <dbReference type="NCBI Taxonomy" id="561230"/>
    <lineage>
        <taxon>Bacteria</taxon>
        <taxon>Pseudomonadati</taxon>
        <taxon>Pseudomonadota</taxon>
        <taxon>Gammaproteobacteria</taxon>
        <taxon>Enterobacterales</taxon>
        <taxon>Pectobacteriaceae</taxon>
        <taxon>Pectobacterium</taxon>
    </lineage>
</organism>
<accession>C6DHU6</accession>